<evidence type="ECO:0000256" key="4">
    <source>
        <dbReference type="ARBA" id="ARBA00022989"/>
    </source>
</evidence>
<keyword evidence="3 6" id="KW-0812">Transmembrane</keyword>
<keyword evidence="6" id="KW-0769">Symport</keyword>
<dbReference type="GO" id="GO:0015293">
    <property type="term" value="F:symporter activity"/>
    <property type="evidence" value="ECO:0007669"/>
    <property type="project" value="UniProtKB-KW"/>
</dbReference>
<dbReference type="KEGG" id="wma:WM2015_17"/>
<dbReference type="CDD" id="cd10336">
    <property type="entry name" value="SLC6sbd_Tyt1-Like"/>
    <property type="match status" value="1"/>
</dbReference>
<evidence type="ECO:0000313" key="8">
    <source>
        <dbReference type="Proteomes" id="UP000066624"/>
    </source>
</evidence>
<dbReference type="PANTHER" id="PTHR42948:SF1">
    <property type="entry name" value="TRANSPORTER"/>
    <property type="match status" value="1"/>
</dbReference>
<dbReference type="InterPro" id="IPR047218">
    <property type="entry name" value="YocR/YhdH-like"/>
</dbReference>
<keyword evidence="5" id="KW-0472">Membrane</keyword>
<dbReference type="PANTHER" id="PTHR42948">
    <property type="entry name" value="TRANSPORTER"/>
    <property type="match status" value="1"/>
</dbReference>
<sequence length="453" mass="48065">MQTTSIHGMWSSRLAFIMAATGSAVGLGNIWRFPYITSENGGGAFVLIYLFCILIVGMPIMFSEIVIGRRGRMSPINSLRELAADAGASKSWMGLGVLGVIAGFLVLSFYSVVAGWTLHYGFLYAKELAGGVGVTDPTANFTGLLASAGEMTFWHGVFMVMTVGVVAFGVEKGLERAVSVLMPVLFVLLLVLLGYGMNTGHFQEAVGFLFKPDWSQVSGGMIVTAMGQAFFTLSLGMCAIMTYGAYLPSGVSVPRVGTTVVIADTLVAVVAGLAIFPIVISFGIDPAGGGPGLIFTSLPLAFAEMPWGIPYGMAFFLLLSVAAWTSSISLMEPATAYLVESTNLSRKTAALCVAGLAWTLGLASVFSFNLWSEVRIGGRDIMSAIEYVANDIMLPIGGLLTAVFAGWILSGKITREELGEKMPNWAYSAWLWLTRVVTPAMILVVLASLLGII</sequence>
<keyword evidence="2 6" id="KW-0813">Transport</keyword>
<evidence type="ECO:0000256" key="2">
    <source>
        <dbReference type="ARBA" id="ARBA00022448"/>
    </source>
</evidence>
<comment type="subcellular location">
    <subcellularLocation>
        <location evidence="1">Membrane</location>
        <topology evidence="1">Multi-pass membrane protein</topology>
    </subcellularLocation>
</comment>
<proteinExistence type="inferred from homology"/>
<dbReference type="STRING" id="1579979.WM2015_17"/>
<accession>A0A0K0XRT9</accession>
<dbReference type="PROSITE" id="PS50267">
    <property type="entry name" value="NA_NEUROTRAN_SYMP_3"/>
    <property type="match status" value="1"/>
</dbReference>
<reference evidence="7 8" key="1">
    <citation type="submission" date="2015-07" db="EMBL/GenBank/DDBJ databases">
        <authorList>
            <person name="Noorani M."/>
        </authorList>
    </citation>
    <scope>NUCLEOTIDE SEQUENCE [LARGE SCALE GENOMIC DNA]</scope>
    <source>
        <strain evidence="7 8">KCTC 42284</strain>
    </source>
</reference>
<keyword evidence="8" id="KW-1185">Reference proteome</keyword>
<evidence type="ECO:0000256" key="6">
    <source>
        <dbReference type="RuleBase" id="RU003732"/>
    </source>
</evidence>
<evidence type="ECO:0000256" key="3">
    <source>
        <dbReference type="ARBA" id="ARBA00022692"/>
    </source>
</evidence>
<dbReference type="InterPro" id="IPR000175">
    <property type="entry name" value="Na/ntran_symport"/>
</dbReference>
<dbReference type="NCBIfam" id="NF037979">
    <property type="entry name" value="Na_transp"/>
    <property type="match status" value="1"/>
</dbReference>
<dbReference type="PATRIC" id="fig|1579979.3.peg.17"/>
<comment type="similarity">
    <text evidence="6">Belongs to the sodium:neurotransmitter symporter (SNF) (TC 2.A.22) family.</text>
</comment>
<dbReference type="PRINTS" id="PR00176">
    <property type="entry name" value="NANEUSMPORT"/>
</dbReference>
<evidence type="ECO:0000313" key="7">
    <source>
        <dbReference type="EMBL" id="AKS40408.1"/>
    </source>
</evidence>
<protein>
    <recommendedName>
        <fullName evidence="6">Transporter</fullName>
    </recommendedName>
</protein>
<dbReference type="Proteomes" id="UP000066624">
    <property type="component" value="Chromosome"/>
</dbReference>
<dbReference type="OrthoDB" id="9762833at2"/>
<evidence type="ECO:0000256" key="1">
    <source>
        <dbReference type="ARBA" id="ARBA00004141"/>
    </source>
</evidence>
<dbReference type="RefSeq" id="WP_049724129.1">
    <property type="nucleotide sequence ID" value="NZ_CP012154.1"/>
</dbReference>
<dbReference type="EMBL" id="CP012154">
    <property type="protein sequence ID" value="AKS40408.1"/>
    <property type="molecule type" value="Genomic_DNA"/>
</dbReference>
<dbReference type="AlphaFoldDB" id="A0A0K0XRT9"/>
<dbReference type="GO" id="GO:0016020">
    <property type="term" value="C:membrane"/>
    <property type="evidence" value="ECO:0007669"/>
    <property type="project" value="UniProtKB-SubCell"/>
</dbReference>
<dbReference type="InterPro" id="IPR037272">
    <property type="entry name" value="SNS_sf"/>
</dbReference>
<name>A0A0K0XRT9_9GAMM</name>
<gene>
    <name evidence="7" type="ORF">WM2015_17</name>
</gene>
<keyword evidence="4" id="KW-1133">Transmembrane helix</keyword>
<evidence type="ECO:0000256" key="5">
    <source>
        <dbReference type="ARBA" id="ARBA00023136"/>
    </source>
</evidence>
<dbReference type="Pfam" id="PF00209">
    <property type="entry name" value="SNF"/>
    <property type="match status" value="2"/>
</dbReference>
<dbReference type="PROSITE" id="PS00610">
    <property type="entry name" value="NA_NEUROTRAN_SYMP_1"/>
    <property type="match status" value="1"/>
</dbReference>
<organism evidence="7 8">
    <name type="scientific">Wenzhouxiangella marina</name>
    <dbReference type="NCBI Taxonomy" id="1579979"/>
    <lineage>
        <taxon>Bacteria</taxon>
        <taxon>Pseudomonadati</taxon>
        <taxon>Pseudomonadota</taxon>
        <taxon>Gammaproteobacteria</taxon>
        <taxon>Chromatiales</taxon>
        <taxon>Wenzhouxiangellaceae</taxon>
        <taxon>Wenzhouxiangella</taxon>
    </lineage>
</organism>
<dbReference type="SUPFAM" id="SSF161070">
    <property type="entry name" value="SNF-like"/>
    <property type="match status" value="1"/>
</dbReference>